<dbReference type="InterPro" id="IPR016193">
    <property type="entry name" value="Cytidine_deaminase-like"/>
</dbReference>
<evidence type="ECO:0000256" key="9">
    <source>
        <dbReference type="ARBA" id="ARBA00032005"/>
    </source>
</evidence>
<dbReference type="KEGG" id="clt:CM240_1468"/>
<evidence type="ECO:0000256" key="5">
    <source>
        <dbReference type="ARBA" id="ARBA00018266"/>
    </source>
</evidence>
<dbReference type="Pfam" id="PF00383">
    <property type="entry name" value="dCMP_cyt_deam_1"/>
    <property type="match status" value="1"/>
</dbReference>
<dbReference type="GO" id="GO:0055086">
    <property type="term" value="P:nucleobase-containing small molecule metabolic process"/>
    <property type="evidence" value="ECO:0007669"/>
    <property type="project" value="UniProtKB-ARBA"/>
</dbReference>
<dbReference type="NCBIfam" id="TIGR01354">
    <property type="entry name" value="cyt_deam_tetra"/>
    <property type="match status" value="1"/>
</dbReference>
<evidence type="ECO:0000256" key="11">
    <source>
        <dbReference type="ARBA" id="ARBA00049558"/>
    </source>
</evidence>
<dbReference type="OrthoDB" id="9795347at2"/>
<comment type="similarity">
    <text evidence="3 14">Belongs to the cytidine and deoxycytidylate deaminase family.</text>
</comment>
<dbReference type="GO" id="GO:0005829">
    <property type="term" value="C:cytosol"/>
    <property type="evidence" value="ECO:0007669"/>
    <property type="project" value="TreeGrafter"/>
</dbReference>
<dbReference type="GO" id="GO:0004126">
    <property type="term" value="F:cytidine deaminase activity"/>
    <property type="evidence" value="ECO:0007669"/>
    <property type="project" value="UniProtKB-UniRule"/>
</dbReference>
<comment type="catalytic activity">
    <reaction evidence="10 14">
        <text>2'-deoxycytidine + H2O + H(+) = 2'-deoxyuridine + NH4(+)</text>
        <dbReference type="Rhea" id="RHEA:13433"/>
        <dbReference type="ChEBI" id="CHEBI:15377"/>
        <dbReference type="ChEBI" id="CHEBI:15378"/>
        <dbReference type="ChEBI" id="CHEBI:15698"/>
        <dbReference type="ChEBI" id="CHEBI:16450"/>
        <dbReference type="ChEBI" id="CHEBI:28938"/>
        <dbReference type="EC" id="3.5.4.5"/>
    </reaction>
</comment>
<dbReference type="eggNOG" id="COG0295">
    <property type="taxonomic scope" value="Bacteria"/>
</dbReference>
<dbReference type="GO" id="GO:0072527">
    <property type="term" value="P:pyrimidine-containing compound metabolic process"/>
    <property type="evidence" value="ECO:0007669"/>
    <property type="project" value="UniProtKB-ARBA"/>
</dbReference>
<evidence type="ECO:0000256" key="8">
    <source>
        <dbReference type="ARBA" id="ARBA00022833"/>
    </source>
</evidence>
<dbReference type="InterPro" id="IPR002125">
    <property type="entry name" value="CMP_dCMP_dom"/>
</dbReference>
<dbReference type="InterPro" id="IPR006262">
    <property type="entry name" value="Cyt_deam_tetra"/>
</dbReference>
<feature type="domain" description="CMP/dCMP-type deaminase" evidence="15">
    <location>
        <begin position="1"/>
        <end position="126"/>
    </location>
</feature>
<keyword evidence="6 13" id="KW-0479">Metal-binding</keyword>
<dbReference type="HOGENOM" id="CLU_097262_0_1_9"/>
<feature type="binding site" evidence="13">
    <location>
        <position position="87"/>
    </location>
    <ligand>
        <name>Zn(2+)</name>
        <dbReference type="ChEBI" id="CHEBI:29105"/>
        <note>catalytic</note>
    </ligand>
</feature>
<dbReference type="Proteomes" id="UP000019426">
    <property type="component" value="Chromosome M2/40_rep1"/>
</dbReference>
<dbReference type="EC" id="3.5.4.5" evidence="4 14"/>
<dbReference type="FunFam" id="3.40.140.10:FF:000008">
    <property type="entry name" value="Cytidine deaminase"/>
    <property type="match status" value="1"/>
</dbReference>
<keyword evidence="8 13" id="KW-0862">Zinc</keyword>
<dbReference type="InterPro" id="IPR050202">
    <property type="entry name" value="Cyt/Deoxycyt_deaminase"/>
</dbReference>
<reference evidence="16 17" key="1">
    <citation type="submission" date="2013-11" db="EMBL/GenBank/DDBJ databases">
        <title>Complete genome sequence of Clostridum sp. M2/40.</title>
        <authorList>
            <person name="Wibberg D."/>
            <person name="Puehler A."/>
            <person name="Schlueter A."/>
        </authorList>
    </citation>
    <scope>NUCLEOTIDE SEQUENCE [LARGE SCALE GENOMIC DNA]</scope>
    <source>
        <strain evidence="17">M2/40</strain>
    </source>
</reference>
<keyword evidence="17" id="KW-1185">Reference proteome</keyword>
<evidence type="ECO:0000313" key="17">
    <source>
        <dbReference type="Proteomes" id="UP000019426"/>
    </source>
</evidence>
<feature type="binding site" evidence="13">
    <location>
        <position position="51"/>
    </location>
    <ligand>
        <name>Zn(2+)</name>
        <dbReference type="ChEBI" id="CHEBI:29105"/>
        <note>catalytic</note>
    </ligand>
</feature>
<dbReference type="PATRIC" id="fig|1216932.3.peg.1461"/>
<comment type="catalytic activity">
    <reaction evidence="11 14">
        <text>cytidine + H2O + H(+) = uridine + NH4(+)</text>
        <dbReference type="Rhea" id="RHEA:16069"/>
        <dbReference type="ChEBI" id="CHEBI:15377"/>
        <dbReference type="ChEBI" id="CHEBI:15378"/>
        <dbReference type="ChEBI" id="CHEBI:16704"/>
        <dbReference type="ChEBI" id="CHEBI:17562"/>
        <dbReference type="ChEBI" id="CHEBI:28938"/>
        <dbReference type="EC" id="3.5.4.5"/>
    </reaction>
</comment>
<evidence type="ECO:0000256" key="10">
    <source>
        <dbReference type="ARBA" id="ARBA00049252"/>
    </source>
</evidence>
<dbReference type="SUPFAM" id="SSF53927">
    <property type="entry name" value="Cytidine deaminase-like"/>
    <property type="match status" value="1"/>
</dbReference>
<evidence type="ECO:0000259" key="15">
    <source>
        <dbReference type="PROSITE" id="PS51747"/>
    </source>
</evidence>
<protein>
    <recommendedName>
        <fullName evidence="5 14">Cytidine deaminase</fullName>
        <ecNumber evidence="4 14">3.5.4.5</ecNumber>
    </recommendedName>
    <alternativeName>
        <fullName evidence="9 14">Cytidine aminohydrolase</fullName>
    </alternativeName>
</protein>
<feature type="active site" description="Proton donor" evidence="12">
    <location>
        <position position="53"/>
    </location>
</feature>
<feature type="binding site" evidence="13">
    <location>
        <position position="84"/>
    </location>
    <ligand>
        <name>Zn(2+)</name>
        <dbReference type="ChEBI" id="CHEBI:29105"/>
        <note>catalytic</note>
    </ligand>
</feature>
<evidence type="ECO:0000256" key="3">
    <source>
        <dbReference type="ARBA" id="ARBA00006576"/>
    </source>
</evidence>
<gene>
    <name evidence="16" type="primary">cdd</name>
    <name evidence="16" type="ORF">CM240_1468</name>
</gene>
<evidence type="ECO:0000256" key="14">
    <source>
        <dbReference type="RuleBase" id="RU364006"/>
    </source>
</evidence>
<evidence type="ECO:0000313" key="16">
    <source>
        <dbReference type="EMBL" id="CDM68627.1"/>
    </source>
</evidence>
<dbReference type="PANTHER" id="PTHR11644:SF2">
    <property type="entry name" value="CYTIDINE DEAMINASE"/>
    <property type="match status" value="1"/>
</dbReference>
<dbReference type="CDD" id="cd01283">
    <property type="entry name" value="cytidine_deaminase"/>
    <property type="match status" value="1"/>
</dbReference>
<comment type="cofactor">
    <cofactor evidence="1 13 14">
        <name>Zn(2+)</name>
        <dbReference type="ChEBI" id="CHEBI:29105"/>
    </cofactor>
</comment>
<dbReference type="PROSITE" id="PS00903">
    <property type="entry name" value="CYT_DCMP_DEAMINASES_1"/>
    <property type="match status" value="1"/>
</dbReference>
<evidence type="ECO:0000256" key="1">
    <source>
        <dbReference type="ARBA" id="ARBA00001947"/>
    </source>
</evidence>
<sequence>MKDLIKIAMEYKEKAYVPYSNFRVGAAVRFDSGNIYGGCNIENVSFGATNCAERTAIFSGVKEGEKVISEIAIVADSEELIAPCGICRQVIVEFCSKDSKIILAKNEEEYIIKTIEEIMPGAFTKDFLK</sequence>
<dbReference type="NCBIfam" id="NF004064">
    <property type="entry name" value="PRK05578.1"/>
    <property type="match status" value="1"/>
</dbReference>
<evidence type="ECO:0000256" key="4">
    <source>
        <dbReference type="ARBA" id="ARBA00012783"/>
    </source>
</evidence>
<dbReference type="PANTHER" id="PTHR11644">
    <property type="entry name" value="CYTIDINE DEAMINASE"/>
    <property type="match status" value="1"/>
</dbReference>
<evidence type="ECO:0000256" key="13">
    <source>
        <dbReference type="PIRSR" id="PIRSR606262-3"/>
    </source>
</evidence>
<dbReference type="RefSeq" id="WP_044037845.1">
    <property type="nucleotide sequence ID" value="NZ_HG917868.1"/>
</dbReference>
<keyword evidence="7 14" id="KW-0378">Hydrolase</keyword>
<evidence type="ECO:0000256" key="7">
    <source>
        <dbReference type="ARBA" id="ARBA00022801"/>
    </source>
</evidence>
<dbReference type="AlphaFoldDB" id="W6S2U2"/>
<dbReference type="Gene3D" id="3.40.140.10">
    <property type="entry name" value="Cytidine Deaminase, domain 2"/>
    <property type="match status" value="1"/>
</dbReference>
<proteinExistence type="inferred from homology"/>
<evidence type="ECO:0000256" key="2">
    <source>
        <dbReference type="ARBA" id="ARBA00003949"/>
    </source>
</evidence>
<evidence type="ECO:0000256" key="12">
    <source>
        <dbReference type="PIRSR" id="PIRSR606262-1"/>
    </source>
</evidence>
<comment type="function">
    <text evidence="2 14">This enzyme scavenges exogenous and endogenous cytidine and 2'-deoxycytidine for UMP synthesis.</text>
</comment>
<dbReference type="PROSITE" id="PS51747">
    <property type="entry name" value="CYT_DCMP_DEAMINASES_2"/>
    <property type="match status" value="1"/>
</dbReference>
<name>W6S2U2_9CLOT</name>
<dbReference type="GO" id="GO:0008270">
    <property type="term" value="F:zinc ion binding"/>
    <property type="evidence" value="ECO:0007669"/>
    <property type="project" value="UniProtKB-UniRule"/>
</dbReference>
<dbReference type="EMBL" id="HG917868">
    <property type="protein sequence ID" value="CDM68627.1"/>
    <property type="molecule type" value="Genomic_DNA"/>
</dbReference>
<organism evidence="16 17">
    <name type="scientific">Clostridium bornimense</name>
    <dbReference type="NCBI Taxonomy" id="1216932"/>
    <lineage>
        <taxon>Bacteria</taxon>
        <taxon>Bacillati</taxon>
        <taxon>Bacillota</taxon>
        <taxon>Clostridia</taxon>
        <taxon>Eubacteriales</taxon>
        <taxon>Clostridiaceae</taxon>
        <taxon>Clostridium</taxon>
    </lineage>
</organism>
<dbReference type="STRING" id="1216932.CM240_1468"/>
<accession>W6S2U2</accession>
<dbReference type="GO" id="GO:0042802">
    <property type="term" value="F:identical protein binding"/>
    <property type="evidence" value="ECO:0007669"/>
    <property type="project" value="UniProtKB-ARBA"/>
</dbReference>
<dbReference type="InterPro" id="IPR016192">
    <property type="entry name" value="APOBEC/CMP_deaminase_Zn-bd"/>
</dbReference>
<evidence type="ECO:0000256" key="6">
    <source>
        <dbReference type="ARBA" id="ARBA00022723"/>
    </source>
</evidence>